<comment type="caution">
    <text evidence="1">The sequence shown here is derived from an EMBL/GenBank/DDBJ whole genome shotgun (WGS) entry which is preliminary data.</text>
</comment>
<accession>A0A7V1LMU4</accession>
<dbReference type="AlphaFoldDB" id="A0A7V1LMU4"/>
<organism evidence="1">
    <name type="scientific">Caldithrix abyssi</name>
    <dbReference type="NCBI Taxonomy" id="187145"/>
    <lineage>
        <taxon>Bacteria</taxon>
        <taxon>Pseudomonadati</taxon>
        <taxon>Calditrichota</taxon>
        <taxon>Calditrichia</taxon>
        <taxon>Calditrichales</taxon>
        <taxon>Calditrichaceae</taxon>
        <taxon>Caldithrix</taxon>
    </lineage>
</organism>
<proteinExistence type="predicted"/>
<protein>
    <submittedName>
        <fullName evidence="1">Uncharacterized protein</fullName>
    </submittedName>
</protein>
<sequence>METTIRKQALFLCGIFGLFLGVSFAFPGTQQKNDFSLTAESGLIEGNRLEPGPVARLVLRYACQRRAPEHTLGIRTSFAPELLLASSMLYSWRWNGRLDYATEINTLPVNFKLHAGALTLASSRYREYTYRIAEARIQTQFALSRQLMLLPGGGVKMQFFSGRGDEGVTSVPLESILFYRFDRKKNIALGAAWEKYFVDGSGESGVRYSPVIRFEYKGRMLFSLGYQYYIYRGALYQGREHRLRFNLGAMINRQVSLLLNGSLIFLPSSQELRTEQENVSGLGERSNIYLKTVYDLTEQSDLFFKYIYERDRFKNDYKSFSWQVLVGLDYVYGGR</sequence>
<evidence type="ECO:0000313" key="1">
    <source>
        <dbReference type="EMBL" id="HED10372.1"/>
    </source>
</evidence>
<gene>
    <name evidence="1" type="ORF">ENJ10_06765</name>
</gene>
<dbReference type="Proteomes" id="UP000886005">
    <property type="component" value="Unassembled WGS sequence"/>
</dbReference>
<name>A0A7V1LMU4_CALAY</name>
<dbReference type="EMBL" id="DRLD01000185">
    <property type="protein sequence ID" value="HED10372.1"/>
    <property type="molecule type" value="Genomic_DNA"/>
</dbReference>
<reference evidence="1" key="1">
    <citation type="journal article" date="2020" name="mSystems">
        <title>Genome- and Community-Level Interaction Insights into Carbon Utilization and Element Cycling Functions of Hydrothermarchaeota in Hydrothermal Sediment.</title>
        <authorList>
            <person name="Zhou Z."/>
            <person name="Liu Y."/>
            <person name="Xu W."/>
            <person name="Pan J."/>
            <person name="Luo Z.H."/>
            <person name="Li M."/>
        </authorList>
    </citation>
    <scope>NUCLEOTIDE SEQUENCE [LARGE SCALE GENOMIC DNA]</scope>
    <source>
        <strain evidence="1">HyVt-456</strain>
    </source>
</reference>